<accession>A0A9D1MEM0</accession>
<gene>
    <name evidence="6" type="ORF">IAC57_00955</name>
</gene>
<dbReference type="GO" id="GO:0003677">
    <property type="term" value="F:DNA binding"/>
    <property type="evidence" value="ECO:0007669"/>
    <property type="project" value="InterPro"/>
</dbReference>
<reference evidence="6" key="1">
    <citation type="submission" date="2020-10" db="EMBL/GenBank/DDBJ databases">
        <authorList>
            <person name="Gilroy R."/>
        </authorList>
    </citation>
    <scope>NUCLEOTIDE SEQUENCE</scope>
    <source>
        <strain evidence="6">11687</strain>
    </source>
</reference>
<dbReference type="Proteomes" id="UP000824081">
    <property type="component" value="Unassembled WGS sequence"/>
</dbReference>
<dbReference type="InterPro" id="IPR002543">
    <property type="entry name" value="FtsK_dom"/>
</dbReference>
<reference evidence="6" key="2">
    <citation type="journal article" date="2021" name="PeerJ">
        <title>Extensive microbial diversity within the chicken gut microbiome revealed by metagenomics and culture.</title>
        <authorList>
            <person name="Gilroy R."/>
            <person name="Ravi A."/>
            <person name="Getino M."/>
            <person name="Pursley I."/>
            <person name="Horton D.L."/>
            <person name="Alikhan N.F."/>
            <person name="Baker D."/>
            <person name="Gharbi K."/>
            <person name="Hall N."/>
            <person name="Watson M."/>
            <person name="Adriaenssens E.M."/>
            <person name="Foster-Nyarko E."/>
            <person name="Jarju S."/>
            <person name="Secka A."/>
            <person name="Antonio M."/>
            <person name="Oren A."/>
            <person name="Chaudhuri R.R."/>
            <person name="La Ragione R."/>
            <person name="Hildebrand F."/>
            <person name="Pallen M.J."/>
        </authorList>
    </citation>
    <scope>NUCLEOTIDE SEQUENCE</scope>
    <source>
        <strain evidence="6">11687</strain>
    </source>
</reference>
<name>A0A9D1MEM0_9FIRM</name>
<dbReference type="AlphaFoldDB" id="A0A9D1MEM0"/>
<comment type="caution">
    <text evidence="6">The sequence shown here is derived from an EMBL/GenBank/DDBJ whole genome shotgun (WGS) entry which is preliminary data.</text>
</comment>
<proteinExistence type="predicted"/>
<dbReference type="Gene3D" id="3.40.50.300">
    <property type="entry name" value="P-loop containing nucleotide triphosphate hydrolases"/>
    <property type="match status" value="1"/>
</dbReference>
<sequence length="1062" mass="118008">MVGAEEIIKKISVLEGEAEKTDAELSRTGEAAVAAYARGRVASVEKKVGDFLAQVTPLLLKVAKISRGQLVVSGGRIGAPGSVPERFGADDAEAVAEKQKQTIVAVLRRISQTGVTPSVALSLGKALSTLYALSDGADAFYDAYFREEKQRAAELRASLEKRKKQLSDELGGLKRELDARRGALESAERRFRFDGMSVAADYAAPVSLPVCAAEAGGMLIPRKWRLSDDGPLVVRLEDGEIADGVDFLRALIVQFLYAYPALDKQILYCSEEANRDMDNFLFALERSAEKGIFFDGMRQIEDDGARGFEYRVSEVLMSLRKKIQSRANLLNGAGMRDICEYNAKNPMSVQPPVLVVLQHYPFGYENCSNIRYLFENGGKTGVFFVVVQKGKTLRRNIYSDEEMTDPALFADKVCSVFQGGRFAMNGENCIPLSLPEEKIRALLAPFAETVKKKNSRKLLYEDIGFGREDKAPDDDGNTISIPVGIIDNEVYSLEFAVAGDEKDKPISYLLLGAPKMGKSSLIESMIYNGGMKYSPDDLQFYLIDFKDGVSAGQFRPGGKGAIPHVRILAENSRLEEAEIILQMLENERARRNKAFSAAGYRDLVTYNREYAKKHAGAEYFPRIVIIIDEIQKLFQDESNGVRGRSEKLAAMCEDIARMGRSAGIHLVFASQSVDRAMSTRLCKFVPGRFCFSVSPADAENVINPRDARTIQVECDRPGVALVSHNEGITCRKVRIAYHDNREEVYSAAIRNKWRDYPVDVKVVGVTDPLTIREAAEKYAVFGADDCEIPVGEDFFFQQPVRLPFDRYHHSMLVVGKDERVQTDLFISLLIGALRCGGEVRLLDASGSDRVEEYFGGHPDVKCFSPKQYGELLQEAHNEFKRREEDRRASYRPYFVAIRSLSTVRDFVANSPIGGGGVSDGAGDMPEGYVDPRSLFLSADSGLRGADTLYGMLKAVGQVPDFYLIVTAESGYIFDRTYADVERTDYKIFHEPYDDSLGRIAGAGYNSRLAESCRPAGGGEKRGEKENVIFLSRDGTFTKMRYFQYEDTEETFGYIHSLGGKRR</sequence>
<dbReference type="Pfam" id="PF01580">
    <property type="entry name" value="FtsK_SpoIIIE"/>
    <property type="match status" value="1"/>
</dbReference>
<feature type="domain" description="FtsK" evidence="5">
    <location>
        <begin position="493"/>
        <end position="700"/>
    </location>
</feature>
<evidence type="ECO:0000256" key="2">
    <source>
        <dbReference type="ARBA" id="ARBA00022840"/>
    </source>
</evidence>
<dbReference type="PANTHER" id="PTHR22683">
    <property type="entry name" value="SPORULATION PROTEIN RELATED"/>
    <property type="match status" value="1"/>
</dbReference>
<organism evidence="6 7">
    <name type="scientific">Candidatus Scatosoma pullistercoris</name>
    <dbReference type="NCBI Taxonomy" id="2840934"/>
    <lineage>
        <taxon>Bacteria</taxon>
        <taxon>Bacillati</taxon>
        <taxon>Bacillota</taxon>
        <taxon>Clostridia</taxon>
        <taxon>Candidatus Scatosoma</taxon>
    </lineage>
</organism>
<dbReference type="PROSITE" id="PS50901">
    <property type="entry name" value="FTSK"/>
    <property type="match status" value="1"/>
</dbReference>
<keyword evidence="1 3" id="KW-0547">Nucleotide-binding</keyword>
<evidence type="ECO:0000256" key="1">
    <source>
        <dbReference type="ARBA" id="ARBA00022741"/>
    </source>
</evidence>
<dbReference type="InterPro" id="IPR050206">
    <property type="entry name" value="FtsK/SpoIIIE/SftA"/>
</dbReference>
<evidence type="ECO:0000256" key="3">
    <source>
        <dbReference type="PROSITE-ProRule" id="PRU00289"/>
    </source>
</evidence>
<keyword evidence="2 3" id="KW-0067">ATP-binding</keyword>
<dbReference type="SUPFAM" id="SSF52540">
    <property type="entry name" value="P-loop containing nucleoside triphosphate hydrolases"/>
    <property type="match status" value="1"/>
</dbReference>
<feature type="binding site" evidence="3">
    <location>
        <begin position="512"/>
        <end position="519"/>
    </location>
    <ligand>
        <name>ATP</name>
        <dbReference type="ChEBI" id="CHEBI:30616"/>
    </ligand>
</feature>
<dbReference type="InterPro" id="IPR027417">
    <property type="entry name" value="P-loop_NTPase"/>
</dbReference>
<feature type="coiled-coil region" evidence="4">
    <location>
        <begin position="145"/>
        <end position="176"/>
    </location>
</feature>
<protein>
    <recommendedName>
        <fullName evidence="5">FtsK domain-containing protein</fullName>
    </recommendedName>
</protein>
<evidence type="ECO:0000313" key="6">
    <source>
        <dbReference type="EMBL" id="HIU58647.1"/>
    </source>
</evidence>
<feature type="coiled-coil region" evidence="4">
    <location>
        <begin position="567"/>
        <end position="594"/>
    </location>
</feature>
<evidence type="ECO:0000313" key="7">
    <source>
        <dbReference type="Proteomes" id="UP000824081"/>
    </source>
</evidence>
<dbReference type="GO" id="GO:0005524">
    <property type="term" value="F:ATP binding"/>
    <property type="evidence" value="ECO:0007669"/>
    <property type="project" value="UniProtKB-UniRule"/>
</dbReference>
<dbReference type="PANTHER" id="PTHR22683:SF41">
    <property type="entry name" value="DNA TRANSLOCASE FTSK"/>
    <property type="match status" value="1"/>
</dbReference>
<evidence type="ECO:0000259" key="5">
    <source>
        <dbReference type="PROSITE" id="PS50901"/>
    </source>
</evidence>
<dbReference type="EMBL" id="DVMZ01000026">
    <property type="protein sequence ID" value="HIU58647.1"/>
    <property type="molecule type" value="Genomic_DNA"/>
</dbReference>
<evidence type="ECO:0000256" key="4">
    <source>
        <dbReference type="SAM" id="Coils"/>
    </source>
</evidence>
<dbReference type="GO" id="GO:0016020">
    <property type="term" value="C:membrane"/>
    <property type="evidence" value="ECO:0007669"/>
    <property type="project" value="UniProtKB-SubCell"/>
</dbReference>
<keyword evidence="4" id="KW-0175">Coiled coil</keyword>